<dbReference type="Proteomes" id="UP000324222">
    <property type="component" value="Unassembled WGS sequence"/>
</dbReference>
<accession>A0A5B7FS93</accession>
<organism evidence="2 3">
    <name type="scientific">Portunus trituberculatus</name>
    <name type="common">Swimming crab</name>
    <name type="synonym">Neptunus trituberculatus</name>
    <dbReference type="NCBI Taxonomy" id="210409"/>
    <lineage>
        <taxon>Eukaryota</taxon>
        <taxon>Metazoa</taxon>
        <taxon>Ecdysozoa</taxon>
        <taxon>Arthropoda</taxon>
        <taxon>Crustacea</taxon>
        <taxon>Multicrustacea</taxon>
        <taxon>Malacostraca</taxon>
        <taxon>Eumalacostraca</taxon>
        <taxon>Eucarida</taxon>
        <taxon>Decapoda</taxon>
        <taxon>Pleocyemata</taxon>
        <taxon>Brachyura</taxon>
        <taxon>Eubrachyura</taxon>
        <taxon>Portunoidea</taxon>
        <taxon>Portunidae</taxon>
        <taxon>Portuninae</taxon>
        <taxon>Portunus</taxon>
    </lineage>
</organism>
<gene>
    <name evidence="2" type="ORF">E2C01_044105</name>
</gene>
<keyword evidence="3" id="KW-1185">Reference proteome</keyword>
<feature type="compositionally biased region" description="Basic residues" evidence="1">
    <location>
        <begin position="11"/>
        <end position="23"/>
    </location>
</feature>
<evidence type="ECO:0000256" key="1">
    <source>
        <dbReference type="SAM" id="MobiDB-lite"/>
    </source>
</evidence>
<feature type="region of interest" description="Disordered" evidence="1">
    <location>
        <begin position="1"/>
        <end position="39"/>
    </location>
</feature>
<dbReference type="EMBL" id="VSRR010009399">
    <property type="protein sequence ID" value="MPC50281.1"/>
    <property type="molecule type" value="Genomic_DNA"/>
</dbReference>
<evidence type="ECO:0000313" key="3">
    <source>
        <dbReference type="Proteomes" id="UP000324222"/>
    </source>
</evidence>
<evidence type="ECO:0000313" key="2">
    <source>
        <dbReference type="EMBL" id="MPC50281.1"/>
    </source>
</evidence>
<name>A0A5B7FS93_PORTR</name>
<protein>
    <submittedName>
        <fullName evidence="2">Uncharacterized protein</fullName>
    </submittedName>
</protein>
<dbReference type="AlphaFoldDB" id="A0A5B7FS93"/>
<comment type="caution">
    <text evidence="2">The sequence shown here is derived from an EMBL/GenBank/DDBJ whole genome shotgun (WGS) entry which is preliminary data.</text>
</comment>
<proteinExistence type="predicted"/>
<sequence length="53" mass="6055">MVLKGYEGKSRTKATKMNKKKGPLRCQLPCRSNSQPKDRDKYVLTSLLNEVKS</sequence>
<feature type="compositionally biased region" description="Basic and acidic residues" evidence="1">
    <location>
        <begin position="1"/>
        <end position="10"/>
    </location>
</feature>
<reference evidence="2 3" key="1">
    <citation type="submission" date="2019-05" db="EMBL/GenBank/DDBJ databases">
        <title>Another draft genome of Portunus trituberculatus and its Hox gene families provides insights of decapod evolution.</title>
        <authorList>
            <person name="Jeong J.-H."/>
            <person name="Song I."/>
            <person name="Kim S."/>
            <person name="Choi T."/>
            <person name="Kim D."/>
            <person name="Ryu S."/>
            <person name="Kim W."/>
        </authorList>
    </citation>
    <scope>NUCLEOTIDE SEQUENCE [LARGE SCALE GENOMIC DNA]</scope>
    <source>
        <tissue evidence="2">Muscle</tissue>
    </source>
</reference>